<dbReference type="CDD" id="cd03135">
    <property type="entry name" value="GATase1_DJ-1"/>
    <property type="match status" value="1"/>
</dbReference>
<dbReference type="GO" id="GO:0019172">
    <property type="term" value="F:glyoxalase III activity"/>
    <property type="evidence" value="ECO:0007669"/>
    <property type="project" value="UniProtKB-EC"/>
</dbReference>
<comment type="catalytic activity">
    <reaction evidence="2">
        <text>methylglyoxal + H2O = (R)-lactate + H(+)</text>
        <dbReference type="Rhea" id="RHEA:27754"/>
        <dbReference type="ChEBI" id="CHEBI:15377"/>
        <dbReference type="ChEBI" id="CHEBI:15378"/>
        <dbReference type="ChEBI" id="CHEBI:16004"/>
        <dbReference type="ChEBI" id="CHEBI:17158"/>
        <dbReference type="EC" id="4.2.1.130"/>
    </reaction>
</comment>
<dbReference type="Gene3D" id="3.40.50.880">
    <property type="match status" value="1"/>
</dbReference>
<dbReference type="GO" id="GO:1903189">
    <property type="term" value="P:glyoxal metabolic process"/>
    <property type="evidence" value="ECO:0007669"/>
    <property type="project" value="TreeGrafter"/>
</dbReference>
<evidence type="ECO:0000256" key="1">
    <source>
        <dbReference type="ARBA" id="ARBA00013134"/>
    </source>
</evidence>
<dbReference type="InterPro" id="IPR002818">
    <property type="entry name" value="DJ-1/PfpI"/>
</dbReference>
<comment type="caution">
    <text evidence="4">The sequence shown here is derived from an EMBL/GenBank/DDBJ whole genome shotgun (WGS) entry which is preliminary data.</text>
</comment>
<accession>A0A286ULJ9</accession>
<evidence type="ECO:0000313" key="5">
    <source>
        <dbReference type="Proteomes" id="UP000217199"/>
    </source>
</evidence>
<dbReference type="InterPro" id="IPR050325">
    <property type="entry name" value="Prot/Nucl_acid_deglycase"/>
</dbReference>
<dbReference type="SUPFAM" id="SSF52317">
    <property type="entry name" value="Class I glutamine amidotransferase-like"/>
    <property type="match status" value="1"/>
</dbReference>
<keyword evidence="5" id="KW-1185">Reference proteome</keyword>
<sequence>MVSALIFIAHGTEEMEFTIVYDTLIIADTTLASLLSSTPETVADLLVVPGGAKGAETISQNEEVQKMIRAQVEAGRFVGMICAGSLAAKTSGLGKKEKLPLTSHPSVKAELDTEFDYQEDPVVTSGKVITSRGPGTAFPFSLTLVEKLLGPEKREEVQSPMIFPSGAI</sequence>
<gene>
    <name evidence="4" type="ORF">PNOK_0300100</name>
</gene>
<dbReference type="STRING" id="2282107.A0A286ULJ9"/>
<dbReference type="Proteomes" id="UP000217199">
    <property type="component" value="Unassembled WGS sequence"/>
</dbReference>
<evidence type="ECO:0000313" key="4">
    <source>
        <dbReference type="EMBL" id="PAV20374.1"/>
    </source>
</evidence>
<feature type="domain" description="DJ-1/PfpI" evidence="3">
    <location>
        <begin position="42"/>
        <end position="146"/>
    </location>
</feature>
<dbReference type="FunCoup" id="A0A286ULJ9">
    <property type="interactions" value="182"/>
</dbReference>
<dbReference type="GO" id="GO:0006979">
    <property type="term" value="P:response to oxidative stress"/>
    <property type="evidence" value="ECO:0007669"/>
    <property type="project" value="TreeGrafter"/>
</dbReference>
<dbReference type="InParanoid" id="A0A286ULJ9"/>
<dbReference type="GO" id="GO:0005634">
    <property type="term" value="C:nucleus"/>
    <property type="evidence" value="ECO:0007669"/>
    <property type="project" value="TreeGrafter"/>
</dbReference>
<dbReference type="EMBL" id="NBII01000003">
    <property type="protein sequence ID" value="PAV20374.1"/>
    <property type="molecule type" value="Genomic_DNA"/>
</dbReference>
<dbReference type="GO" id="GO:0005739">
    <property type="term" value="C:mitochondrion"/>
    <property type="evidence" value="ECO:0007669"/>
    <property type="project" value="TreeGrafter"/>
</dbReference>
<proteinExistence type="predicted"/>
<dbReference type="PANTHER" id="PTHR48094:SF12">
    <property type="entry name" value="PARKINSON DISEASE PROTEIN 7 HOMOLOG"/>
    <property type="match status" value="1"/>
</dbReference>
<reference evidence="4 5" key="1">
    <citation type="journal article" date="2017" name="Mol. Ecol.">
        <title>Comparative and population genomic landscape of Phellinus noxius: A hypervariable fungus causing root rot in trees.</title>
        <authorList>
            <person name="Chung C.L."/>
            <person name="Lee T.J."/>
            <person name="Akiba M."/>
            <person name="Lee H.H."/>
            <person name="Kuo T.H."/>
            <person name="Liu D."/>
            <person name="Ke H.M."/>
            <person name="Yokoi T."/>
            <person name="Roa M.B."/>
            <person name="Lu M.J."/>
            <person name="Chang Y.Y."/>
            <person name="Ann P.J."/>
            <person name="Tsai J.N."/>
            <person name="Chen C.Y."/>
            <person name="Tzean S.S."/>
            <person name="Ota Y."/>
            <person name="Hattori T."/>
            <person name="Sahashi N."/>
            <person name="Liou R.F."/>
            <person name="Kikuchi T."/>
            <person name="Tsai I.J."/>
        </authorList>
    </citation>
    <scope>NUCLEOTIDE SEQUENCE [LARGE SCALE GENOMIC DNA]</scope>
    <source>
        <strain evidence="4 5">FFPRI411160</strain>
    </source>
</reference>
<protein>
    <recommendedName>
        <fullName evidence="1">D-lactate dehydratase</fullName>
        <ecNumber evidence="1">4.2.1.130</ecNumber>
    </recommendedName>
</protein>
<dbReference type="AlphaFoldDB" id="A0A286ULJ9"/>
<dbReference type="Pfam" id="PF01965">
    <property type="entry name" value="DJ-1_PfpI"/>
    <property type="match status" value="1"/>
</dbReference>
<name>A0A286ULJ9_9AGAM</name>
<evidence type="ECO:0000256" key="2">
    <source>
        <dbReference type="ARBA" id="ARBA00048082"/>
    </source>
</evidence>
<dbReference type="OrthoDB" id="543156at2759"/>
<dbReference type="EC" id="4.2.1.130" evidence="1"/>
<dbReference type="PANTHER" id="PTHR48094">
    <property type="entry name" value="PROTEIN/NUCLEIC ACID DEGLYCASE DJ-1-RELATED"/>
    <property type="match status" value="1"/>
</dbReference>
<organism evidence="4 5">
    <name type="scientific">Pyrrhoderma noxium</name>
    <dbReference type="NCBI Taxonomy" id="2282107"/>
    <lineage>
        <taxon>Eukaryota</taxon>
        <taxon>Fungi</taxon>
        <taxon>Dikarya</taxon>
        <taxon>Basidiomycota</taxon>
        <taxon>Agaricomycotina</taxon>
        <taxon>Agaricomycetes</taxon>
        <taxon>Hymenochaetales</taxon>
        <taxon>Hymenochaetaceae</taxon>
        <taxon>Pyrrhoderma</taxon>
    </lineage>
</organism>
<dbReference type="InterPro" id="IPR029062">
    <property type="entry name" value="Class_I_gatase-like"/>
</dbReference>
<evidence type="ECO:0000259" key="3">
    <source>
        <dbReference type="Pfam" id="PF01965"/>
    </source>
</evidence>